<dbReference type="Pfam" id="PF09588">
    <property type="entry name" value="YqaJ"/>
    <property type="match status" value="1"/>
</dbReference>
<proteinExistence type="predicted"/>
<dbReference type="PANTHER" id="PTHR46609:SF8">
    <property type="entry name" value="YQAJ VIRAL RECOMBINASE DOMAIN-CONTAINING PROTEIN"/>
    <property type="match status" value="1"/>
</dbReference>
<feature type="disulfide bond" evidence="6">
    <location>
        <begin position="124"/>
        <end position="141"/>
    </location>
</feature>
<evidence type="ECO:0000256" key="5">
    <source>
        <dbReference type="ARBA" id="ARBA00023180"/>
    </source>
</evidence>
<organism evidence="9 10">
    <name type="scientific">Stylophora pistillata</name>
    <name type="common">Smooth cauliflower coral</name>
    <dbReference type="NCBI Taxonomy" id="50429"/>
    <lineage>
        <taxon>Eukaryota</taxon>
        <taxon>Metazoa</taxon>
        <taxon>Cnidaria</taxon>
        <taxon>Anthozoa</taxon>
        <taxon>Hexacorallia</taxon>
        <taxon>Scleractinia</taxon>
        <taxon>Astrocoeniina</taxon>
        <taxon>Pocilloporidae</taxon>
        <taxon>Stylophora</taxon>
    </lineage>
</organism>
<evidence type="ECO:0000313" key="9">
    <source>
        <dbReference type="EMBL" id="PFX33971.1"/>
    </source>
</evidence>
<feature type="signal peptide" evidence="7">
    <location>
        <begin position="1"/>
        <end position="19"/>
    </location>
</feature>
<evidence type="ECO:0000256" key="2">
    <source>
        <dbReference type="ARBA" id="ARBA00022729"/>
    </source>
</evidence>
<evidence type="ECO:0000256" key="7">
    <source>
        <dbReference type="SAM" id="SignalP"/>
    </source>
</evidence>
<dbReference type="InterPro" id="IPR051703">
    <property type="entry name" value="NF-kappa-B_Signaling_Reg"/>
</dbReference>
<dbReference type="CDD" id="cd22343">
    <property type="entry name" value="PDDEXK_lambda_exonuclease-like"/>
    <property type="match status" value="1"/>
</dbReference>
<dbReference type="Gene3D" id="3.90.320.10">
    <property type="match status" value="1"/>
</dbReference>
<dbReference type="PANTHER" id="PTHR46609">
    <property type="entry name" value="EXONUCLEASE, PHAGE-TYPE/RECB, C-TERMINAL DOMAIN-CONTAINING PROTEIN"/>
    <property type="match status" value="1"/>
</dbReference>
<evidence type="ECO:0000256" key="4">
    <source>
        <dbReference type="ARBA" id="ARBA00023157"/>
    </source>
</evidence>
<dbReference type="EMBL" id="LSMT01000007">
    <property type="protein sequence ID" value="PFX33971.1"/>
    <property type="molecule type" value="Genomic_DNA"/>
</dbReference>
<evidence type="ECO:0000259" key="8">
    <source>
        <dbReference type="PROSITE" id="PS50026"/>
    </source>
</evidence>
<dbReference type="SUPFAM" id="SSF57196">
    <property type="entry name" value="EGF/Laminin"/>
    <property type="match status" value="1"/>
</dbReference>
<dbReference type="SMART" id="SM00181">
    <property type="entry name" value="EGF"/>
    <property type="match status" value="1"/>
</dbReference>
<feature type="domain" description="EGF-like" evidence="8">
    <location>
        <begin position="115"/>
        <end position="153"/>
    </location>
</feature>
<comment type="caution">
    <text evidence="6">Lacks conserved residue(s) required for the propagation of feature annotation.</text>
</comment>
<name>A0A2B4SVS0_STYPI</name>
<keyword evidence="2 7" id="KW-0732">Signal</keyword>
<reference evidence="10" key="1">
    <citation type="journal article" date="2017" name="bioRxiv">
        <title>Comparative analysis of the genomes of Stylophora pistillata and Acropora digitifera provides evidence for extensive differences between species of corals.</title>
        <authorList>
            <person name="Voolstra C.R."/>
            <person name="Li Y."/>
            <person name="Liew Y.J."/>
            <person name="Baumgarten S."/>
            <person name="Zoccola D."/>
            <person name="Flot J.-F."/>
            <person name="Tambutte S."/>
            <person name="Allemand D."/>
            <person name="Aranda M."/>
        </authorList>
    </citation>
    <scope>NUCLEOTIDE SEQUENCE [LARGE SCALE GENOMIC DNA]</scope>
</reference>
<dbReference type="PROSITE" id="PS50026">
    <property type="entry name" value="EGF_3"/>
    <property type="match status" value="1"/>
</dbReference>
<evidence type="ECO:0000313" key="10">
    <source>
        <dbReference type="Proteomes" id="UP000225706"/>
    </source>
</evidence>
<protein>
    <recommendedName>
        <fullName evidence="8">EGF-like domain-containing protein</fullName>
    </recommendedName>
</protein>
<dbReference type="InterPro" id="IPR000742">
    <property type="entry name" value="EGF"/>
</dbReference>
<dbReference type="AlphaFoldDB" id="A0A2B4SVS0"/>
<keyword evidence="10" id="KW-1185">Reference proteome</keyword>
<dbReference type="InterPro" id="IPR019080">
    <property type="entry name" value="YqaJ_viral_recombinase"/>
</dbReference>
<feature type="chain" id="PRO_5012699291" description="EGF-like domain-containing protein" evidence="7">
    <location>
        <begin position="20"/>
        <end position="668"/>
    </location>
</feature>
<dbReference type="STRING" id="50429.A0A2B4SVS0"/>
<keyword evidence="3" id="KW-0677">Repeat</keyword>
<evidence type="ECO:0000256" key="6">
    <source>
        <dbReference type="PROSITE-ProRule" id="PRU00076"/>
    </source>
</evidence>
<dbReference type="SUPFAM" id="SSF52980">
    <property type="entry name" value="Restriction endonuclease-like"/>
    <property type="match status" value="1"/>
</dbReference>
<comment type="caution">
    <text evidence="9">The sequence shown here is derived from an EMBL/GenBank/DDBJ whole genome shotgun (WGS) entry which is preliminary data.</text>
</comment>
<dbReference type="OrthoDB" id="5957536at2759"/>
<dbReference type="FunFam" id="2.10.25.10:FF:000173">
    <property type="entry name" value="Neurogenic locus notch protein 2"/>
    <property type="match status" value="1"/>
</dbReference>
<dbReference type="InterPro" id="IPR011335">
    <property type="entry name" value="Restrct_endonuc-II-like"/>
</dbReference>
<dbReference type="PROSITE" id="PS01186">
    <property type="entry name" value="EGF_2"/>
    <property type="match status" value="1"/>
</dbReference>
<evidence type="ECO:0000256" key="1">
    <source>
        <dbReference type="ARBA" id="ARBA00022536"/>
    </source>
</evidence>
<keyword evidence="1 6" id="KW-0245">EGF-like domain</keyword>
<sequence>MVPSHPFITALFFFPVIESNVLYHEDIPCSSKTFLRRAFIKHEFHHLNVPLAGTAAVFDEFDCTFECLSNPFCFSVNLAASKGAHGRLWCELLSSDKYRNSTEYEGNKSSHHLAIESPCSSSPCQNEATCVTNYRDGSFECLCAKGFKGEYCEKVVGSCKEAYYLFKSNVSRLVTLDLDSKPTTVLCQMEDFGCGDGGWTPVIKIDGTKATFHYDAHYWSDKNEYNVPGGRTGFDSKETKLPTYWNTPFSRICLGMKISGQLRFIAFNRKANSLHSLIADGTYRSTSLGRKEWKKLIGAEGSLQSNCNKEGFNAVGTSSGGSKVRIGYIANQENDCLTCDSRIGFGGEGSANTCGNEASHSPDNETTRPAIDSRRKLFNSHEELKPLTPKGKRKSFYNNLKDLLPESAFIKLATAEFEEPCSTSVTIEINTEVPECVMPKSSKKDLSADDIHLIEQGTIGQSENEAWHDYRKGRLTASNFYRVYTKVETLKTKGGDAQELVDTIQGKSNGPSEHLPALKYGRNMEKVAKDKYVKLFQREHKDAKFRECGLFIDESDQFIGASPDLLVECSCCGLGVLEVKCPYSIVNDLPSEDNLSYLVKINGKIVLKEKHAYFAQIQGQMAVTKRTWCHFLVYTQKGYHLELIKFNNDYWEKIKQNLIWFYNKYLSE</sequence>
<dbReference type="InterPro" id="IPR011604">
    <property type="entry name" value="PDDEXK-like_dom_sf"/>
</dbReference>
<dbReference type="Proteomes" id="UP000225706">
    <property type="component" value="Unassembled WGS sequence"/>
</dbReference>
<evidence type="ECO:0000256" key="3">
    <source>
        <dbReference type="ARBA" id="ARBA00022737"/>
    </source>
</evidence>
<keyword evidence="5" id="KW-0325">Glycoprotein</keyword>
<accession>A0A2B4SVS0</accession>
<feature type="disulfide bond" evidence="6">
    <location>
        <begin position="143"/>
        <end position="152"/>
    </location>
</feature>
<keyword evidence="4 6" id="KW-1015">Disulfide bond</keyword>
<dbReference type="Pfam" id="PF00008">
    <property type="entry name" value="EGF"/>
    <property type="match status" value="1"/>
</dbReference>
<dbReference type="PROSITE" id="PS00022">
    <property type="entry name" value="EGF_1"/>
    <property type="match status" value="1"/>
</dbReference>
<dbReference type="Gene3D" id="2.10.25.10">
    <property type="entry name" value="Laminin"/>
    <property type="match status" value="1"/>
</dbReference>
<dbReference type="GO" id="GO:0006281">
    <property type="term" value="P:DNA repair"/>
    <property type="evidence" value="ECO:0007669"/>
    <property type="project" value="UniProtKB-ARBA"/>
</dbReference>
<gene>
    <name evidence="9" type="ORF">AWC38_SpisGene1047</name>
</gene>
<dbReference type="CDD" id="cd00054">
    <property type="entry name" value="EGF_CA"/>
    <property type="match status" value="1"/>
</dbReference>